<dbReference type="PANTHER" id="PTHR33908">
    <property type="entry name" value="MANNOSYLTRANSFERASE YKCB-RELATED"/>
    <property type="match status" value="1"/>
</dbReference>
<keyword evidence="7 8" id="KW-0472">Membrane</keyword>
<feature type="transmembrane region" description="Helical" evidence="8">
    <location>
        <begin position="141"/>
        <end position="159"/>
    </location>
</feature>
<dbReference type="InParanoid" id="Q01ZX0"/>
<dbReference type="EMBL" id="CP000473">
    <property type="protein sequence ID" value="ABJ84795.1"/>
    <property type="molecule type" value="Genomic_DNA"/>
</dbReference>
<sequence>MLTAIGVARIASTYHAVAQTSDETPNIACGMQYLDLGRYDYGAFHPPLARLAMALGPYLYGARSQKLPDRWHEGNAVLYSAPRYSRTLTLARIGILPFFVLACSVVWLWGRRILGEWGALAPVFVFTNLPPVLAHAGVATMDMAIGAGMVTALFAYTLWLEEGTARRSVFLGVGLALALLSKFSSVLLLPVGVLTITLVNGWPRGRKRNWAWVAVAFVLIWGAYRFSFGPMTEHVARDAAEQGGVFAKIPAPVLHLVESVPVPAPQILDGLWQVHNHVDAGHTAFLLGQHSFHGWWYFFPVALAVKTPIAALLLALAGIIAVFGEKRRTVWTPVALMAAILLVNLPTSLNIGVRYMMPLFPMLALTAGIGAVWVWRRQRLAAAALLAWLAVASAAAHPDYLAYFNEFAGAHPEKILVDSDLDWGQDMNRLVAELRRRGVGYLHMACLYTGDDARIGLPNWDSLEPYQPVTGWVAVSQTMVQNYGWMAAQQKGRQDLAFAWLDKYQPVAKVGKSILLYHIPE</sequence>
<evidence type="ECO:0000256" key="1">
    <source>
        <dbReference type="ARBA" id="ARBA00004651"/>
    </source>
</evidence>
<comment type="subcellular location">
    <subcellularLocation>
        <location evidence="1">Cell membrane</location>
        <topology evidence="1">Multi-pass membrane protein</topology>
    </subcellularLocation>
</comment>
<feature type="transmembrane region" description="Helical" evidence="8">
    <location>
        <begin position="330"/>
        <end position="349"/>
    </location>
</feature>
<dbReference type="HOGENOM" id="CLU_025132_0_0_0"/>
<keyword evidence="4" id="KW-0808">Transferase</keyword>
<dbReference type="eggNOG" id="COG1807">
    <property type="taxonomic scope" value="Bacteria"/>
</dbReference>
<reference evidence="10" key="1">
    <citation type="submission" date="2006-10" db="EMBL/GenBank/DDBJ databases">
        <title>Complete sequence of Solibacter usitatus Ellin6076.</title>
        <authorList>
            <consortium name="US DOE Joint Genome Institute"/>
            <person name="Copeland A."/>
            <person name="Lucas S."/>
            <person name="Lapidus A."/>
            <person name="Barry K."/>
            <person name="Detter J.C."/>
            <person name="Glavina del Rio T."/>
            <person name="Hammon N."/>
            <person name="Israni S."/>
            <person name="Dalin E."/>
            <person name="Tice H."/>
            <person name="Pitluck S."/>
            <person name="Thompson L.S."/>
            <person name="Brettin T."/>
            <person name="Bruce D."/>
            <person name="Han C."/>
            <person name="Tapia R."/>
            <person name="Gilna P."/>
            <person name="Schmutz J."/>
            <person name="Larimer F."/>
            <person name="Land M."/>
            <person name="Hauser L."/>
            <person name="Kyrpides N."/>
            <person name="Mikhailova N."/>
            <person name="Janssen P.H."/>
            <person name="Kuske C.R."/>
            <person name="Richardson P."/>
        </authorList>
    </citation>
    <scope>NUCLEOTIDE SEQUENCE</scope>
    <source>
        <strain evidence="10">Ellin6076</strain>
    </source>
</reference>
<feature type="transmembrane region" description="Helical" evidence="8">
    <location>
        <begin position="210"/>
        <end position="228"/>
    </location>
</feature>
<gene>
    <name evidence="10" type="ordered locus">Acid_3826</name>
</gene>
<dbReference type="AlphaFoldDB" id="Q01ZX0"/>
<dbReference type="Pfam" id="PF13231">
    <property type="entry name" value="PMT_2"/>
    <property type="match status" value="1"/>
</dbReference>
<evidence type="ECO:0000256" key="7">
    <source>
        <dbReference type="ARBA" id="ARBA00023136"/>
    </source>
</evidence>
<evidence type="ECO:0000256" key="2">
    <source>
        <dbReference type="ARBA" id="ARBA00022475"/>
    </source>
</evidence>
<keyword evidence="5 8" id="KW-0812">Transmembrane</keyword>
<dbReference type="InterPro" id="IPR038731">
    <property type="entry name" value="RgtA/B/C-like"/>
</dbReference>
<dbReference type="KEGG" id="sus:Acid_3826"/>
<keyword evidence="2" id="KW-1003">Cell membrane</keyword>
<dbReference type="GO" id="GO:0009103">
    <property type="term" value="P:lipopolysaccharide biosynthetic process"/>
    <property type="evidence" value="ECO:0007669"/>
    <property type="project" value="UniProtKB-ARBA"/>
</dbReference>
<evidence type="ECO:0000256" key="6">
    <source>
        <dbReference type="ARBA" id="ARBA00022989"/>
    </source>
</evidence>
<dbReference type="GO" id="GO:0005886">
    <property type="term" value="C:plasma membrane"/>
    <property type="evidence" value="ECO:0007669"/>
    <property type="project" value="UniProtKB-SubCell"/>
</dbReference>
<evidence type="ECO:0000256" key="4">
    <source>
        <dbReference type="ARBA" id="ARBA00022679"/>
    </source>
</evidence>
<dbReference type="STRING" id="234267.Acid_3826"/>
<proteinExistence type="predicted"/>
<evidence type="ECO:0000259" key="9">
    <source>
        <dbReference type="Pfam" id="PF13231"/>
    </source>
</evidence>
<evidence type="ECO:0000256" key="5">
    <source>
        <dbReference type="ARBA" id="ARBA00022692"/>
    </source>
</evidence>
<feature type="transmembrane region" description="Helical" evidence="8">
    <location>
        <begin position="90"/>
        <end position="110"/>
    </location>
</feature>
<dbReference type="PANTHER" id="PTHR33908:SF11">
    <property type="entry name" value="MEMBRANE PROTEIN"/>
    <property type="match status" value="1"/>
</dbReference>
<accession>Q01ZX0</accession>
<feature type="transmembrane region" description="Helical" evidence="8">
    <location>
        <begin position="380"/>
        <end position="397"/>
    </location>
</feature>
<evidence type="ECO:0000256" key="8">
    <source>
        <dbReference type="SAM" id="Phobius"/>
    </source>
</evidence>
<keyword evidence="3" id="KW-0328">Glycosyltransferase</keyword>
<feature type="transmembrane region" description="Helical" evidence="8">
    <location>
        <begin position="171"/>
        <end position="198"/>
    </location>
</feature>
<evidence type="ECO:0000313" key="10">
    <source>
        <dbReference type="EMBL" id="ABJ84795.1"/>
    </source>
</evidence>
<protein>
    <recommendedName>
        <fullName evidence="9">Glycosyltransferase RgtA/B/C/D-like domain-containing protein</fullName>
    </recommendedName>
</protein>
<feature type="transmembrane region" description="Helical" evidence="8">
    <location>
        <begin position="355"/>
        <end position="375"/>
    </location>
</feature>
<feature type="transmembrane region" description="Helical" evidence="8">
    <location>
        <begin position="295"/>
        <end position="323"/>
    </location>
</feature>
<evidence type="ECO:0000256" key="3">
    <source>
        <dbReference type="ARBA" id="ARBA00022676"/>
    </source>
</evidence>
<name>Q01ZX0_SOLUE</name>
<keyword evidence="6 8" id="KW-1133">Transmembrane helix</keyword>
<feature type="transmembrane region" description="Helical" evidence="8">
    <location>
        <begin position="116"/>
        <end position="134"/>
    </location>
</feature>
<dbReference type="InterPro" id="IPR050297">
    <property type="entry name" value="LipidA_mod_glycosyltrf_83"/>
</dbReference>
<dbReference type="GO" id="GO:0016763">
    <property type="term" value="F:pentosyltransferase activity"/>
    <property type="evidence" value="ECO:0007669"/>
    <property type="project" value="TreeGrafter"/>
</dbReference>
<feature type="domain" description="Glycosyltransferase RgtA/B/C/D-like" evidence="9">
    <location>
        <begin position="99"/>
        <end position="220"/>
    </location>
</feature>
<organism evidence="10">
    <name type="scientific">Solibacter usitatus (strain Ellin6076)</name>
    <dbReference type="NCBI Taxonomy" id="234267"/>
    <lineage>
        <taxon>Bacteria</taxon>
        <taxon>Pseudomonadati</taxon>
        <taxon>Acidobacteriota</taxon>
        <taxon>Terriglobia</taxon>
        <taxon>Bryobacterales</taxon>
        <taxon>Solibacteraceae</taxon>
        <taxon>Candidatus Solibacter</taxon>
    </lineage>
</organism>